<dbReference type="InterPro" id="IPR046335">
    <property type="entry name" value="LacI/GalR-like_sensor"/>
</dbReference>
<dbReference type="OrthoDB" id="37081at2"/>
<dbReference type="SUPFAM" id="SSF53822">
    <property type="entry name" value="Periplasmic binding protein-like I"/>
    <property type="match status" value="1"/>
</dbReference>
<dbReference type="SUPFAM" id="SSF47413">
    <property type="entry name" value="lambda repressor-like DNA-binding domains"/>
    <property type="match status" value="1"/>
</dbReference>
<dbReference type="FunCoup" id="A0A3N1G8J4">
    <property type="interactions" value="19"/>
</dbReference>
<dbReference type="Pfam" id="PF00356">
    <property type="entry name" value="LacI"/>
    <property type="match status" value="1"/>
</dbReference>
<dbReference type="Gene3D" id="3.40.50.2300">
    <property type="match status" value="2"/>
</dbReference>
<dbReference type="PANTHER" id="PTHR30146:SF109">
    <property type="entry name" value="HTH-TYPE TRANSCRIPTIONAL REGULATOR GALS"/>
    <property type="match status" value="1"/>
</dbReference>
<sequence length="336" mass="35480">MASVKDVARAAGVSVGTVSNVLNRPEGVSPPLRARVEQAIDELGFVRNESARQLRAGSSRTIAVVVLDVANPFFADVVAGAEEAAEEHDALVVVCNSAGSTDRESRHLLRLEEQRVMGVLLSPVGDEATPALLDVRRRGTSVVLLDRGAQEPGQRAVSVDDVHGGRLAGEHLRRLGHRRLAYVGGPPGLRQVAERLHGFRGAVGPDARVDVVETVALSVRAGSQAAAQVVGLPAAERPTALFCANDLIAIGVLNECLRRGLRVPHDLSVVGYDDISFAATTTVPLTSVRQPRQQLGRTAVQLLVDALRPGGSSHPAQVVYAPELVERASSARPPEA</sequence>
<dbReference type="PROSITE" id="PS00356">
    <property type="entry name" value="HTH_LACI_1"/>
    <property type="match status" value="1"/>
</dbReference>
<dbReference type="PANTHER" id="PTHR30146">
    <property type="entry name" value="LACI-RELATED TRANSCRIPTIONAL REPRESSOR"/>
    <property type="match status" value="1"/>
</dbReference>
<evidence type="ECO:0000259" key="4">
    <source>
        <dbReference type="PROSITE" id="PS50932"/>
    </source>
</evidence>
<dbReference type="Pfam" id="PF13377">
    <property type="entry name" value="Peripla_BP_3"/>
    <property type="match status" value="1"/>
</dbReference>
<feature type="domain" description="HTH lacI-type" evidence="4">
    <location>
        <begin position="2"/>
        <end position="56"/>
    </location>
</feature>
<accession>A0A3N1G8J4</accession>
<comment type="caution">
    <text evidence="5">The sequence shown here is derived from an EMBL/GenBank/DDBJ whole genome shotgun (WGS) entry which is preliminary data.</text>
</comment>
<protein>
    <submittedName>
        <fullName evidence="5">LacI family transcriptional regulator</fullName>
    </submittedName>
</protein>
<dbReference type="PROSITE" id="PS50932">
    <property type="entry name" value="HTH_LACI_2"/>
    <property type="match status" value="1"/>
</dbReference>
<dbReference type="GO" id="GO:0000976">
    <property type="term" value="F:transcription cis-regulatory region binding"/>
    <property type="evidence" value="ECO:0007669"/>
    <property type="project" value="TreeGrafter"/>
</dbReference>
<evidence type="ECO:0000256" key="1">
    <source>
        <dbReference type="ARBA" id="ARBA00023015"/>
    </source>
</evidence>
<reference evidence="5 6" key="1">
    <citation type="journal article" date="2015" name="Stand. Genomic Sci.">
        <title>Genomic Encyclopedia of Bacterial and Archaeal Type Strains, Phase III: the genomes of soil and plant-associated and newly described type strains.</title>
        <authorList>
            <person name="Whitman W.B."/>
            <person name="Woyke T."/>
            <person name="Klenk H.P."/>
            <person name="Zhou Y."/>
            <person name="Lilburn T.G."/>
            <person name="Beck B.J."/>
            <person name="De Vos P."/>
            <person name="Vandamme P."/>
            <person name="Eisen J.A."/>
            <person name="Garrity G."/>
            <person name="Hugenholtz P."/>
            <person name="Kyrpides N.C."/>
        </authorList>
    </citation>
    <scope>NUCLEOTIDE SEQUENCE [LARGE SCALE GENOMIC DNA]</scope>
    <source>
        <strain evidence="5 6">CECT 7306</strain>
    </source>
</reference>
<dbReference type="InterPro" id="IPR028082">
    <property type="entry name" value="Peripla_BP_I"/>
</dbReference>
<proteinExistence type="predicted"/>
<keyword evidence="6" id="KW-1185">Reference proteome</keyword>
<evidence type="ECO:0000256" key="2">
    <source>
        <dbReference type="ARBA" id="ARBA00023125"/>
    </source>
</evidence>
<dbReference type="GO" id="GO:0003700">
    <property type="term" value="F:DNA-binding transcription factor activity"/>
    <property type="evidence" value="ECO:0007669"/>
    <property type="project" value="TreeGrafter"/>
</dbReference>
<dbReference type="InterPro" id="IPR000843">
    <property type="entry name" value="HTH_LacI"/>
</dbReference>
<name>A0A3N1G8J4_9ACTN</name>
<gene>
    <name evidence="5" type="ORF">EDC03_3419</name>
</gene>
<dbReference type="Gene3D" id="1.10.260.40">
    <property type="entry name" value="lambda repressor-like DNA-binding domains"/>
    <property type="match status" value="1"/>
</dbReference>
<keyword evidence="3" id="KW-0804">Transcription</keyword>
<dbReference type="RefSeq" id="WP_123381470.1">
    <property type="nucleotide sequence ID" value="NZ_RJKN01000013.1"/>
</dbReference>
<dbReference type="PRINTS" id="PR00036">
    <property type="entry name" value="HTHLACI"/>
</dbReference>
<dbReference type="Proteomes" id="UP000276232">
    <property type="component" value="Unassembled WGS sequence"/>
</dbReference>
<keyword evidence="1" id="KW-0805">Transcription regulation</keyword>
<keyword evidence="2" id="KW-0238">DNA-binding</keyword>
<dbReference type="AlphaFoldDB" id="A0A3N1G8J4"/>
<evidence type="ECO:0000256" key="3">
    <source>
        <dbReference type="ARBA" id="ARBA00023163"/>
    </source>
</evidence>
<dbReference type="InterPro" id="IPR010982">
    <property type="entry name" value="Lambda_DNA-bd_dom_sf"/>
</dbReference>
<evidence type="ECO:0000313" key="6">
    <source>
        <dbReference type="Proteomes" id="UP000276232"/>
    </source>
</evidence>
<organism evidence="5 6">
    <name type="scientific">Pseudokineococcus lusitanus</name>
    <dbReference type="NCBI Taxonomy" id="763993"/>
    <lineage>
        <taxon>Bacteria</taxon>
        <taxon>Bacillati</taxon>
        <taxon>Actinomycetota</taxon>
        <taxon>Actinomycetes</taxon>
        <taxon>Kineosporiales</taxon>
        <taxon>Kineosporiaceae</taxon>
        <taxon>Pseudokineococcus</taxon>
    </lineage>
</organism>
<dbReference type="SMART" id="SM00354">
    <property type="entry name" value="HTH_LACI"/>
    <property type="match status" value="1"/>
</dbReference>
<dbReference type="InParanoid" id="A0A3N1G8J4"/>
<dbReference type="CDD" id="cd01392">
    <property type="entry name" value="HTH_LacI"/>
    <property type="match status" value="1"/>
</dbReference>
<evidence type="ECO:0000313" key="5">
    <source>
        <dbReference type="EMBL" id="ROP26569.1"/>
    </source>
</evidence>
<dbReference type="EMBL" id="RJKN01000013">
    <property type="protein sequence ID" value="ROP26569.1"/>
    <property type="molecule type" value="Genomic_DNA"/>
</dbReference>